<organism evidence="1 2">
    <name type="scientific">Neptunomonas phycophila</name>
    <dbReference type="NCBI Taxonomy" id="1572645"/>
    <lineage>
        <taxon>Bacteria</taxon>
        <taxon>Pseudomonadati</taxon>
        <taxon>Pseudomonadota</taxon>
        <taxon>Gammaproteobacteria</taxon>
        <taxon>Oceanospirillales</taxon>
        <taxon>Oceanospirillaceae</taxon>
        <taxon>Neptunomonas</taxon>
    </lineage>
</organism>
<dbReference type="RefSeq" id="WP_303549064.1">
    <property type="nucleotide sequence ID" value="NZ_JAUOPG010000003.1"/>
</dbReference>
<evidence type="ECO:0000313" key="2">
    <source>
        <dbReference type="Proteomes" id="UP001169862"/>
    </source>
</evidence>
<accession>A0AAW7XFI2</accession>
<dbReference type="SUPFAM" id="SSF88713">
    <property type="entry name" value="Glycoside hydrolase/deacetylase"/>
    <property type="match status" value="1"/>
</dbReference>
<reference evidence="1" key="1">
    <citation type="submission" date="2023-07" db="EMBL/GenBank/DDBJ databases">
        <title>Genome content predicts the carbon catabolic preferences of heterotrophic bacteria.</title>
        <authorList>
            <person name="Gralka M."/>
        </authorList>
    </citation>
    <scope>NUCLEOTIDE SEQUENCE</scope>
    <source>
        <strain evidence="1">I2M16</strain>
    </source>
</reference>
<dbReference type="AlphaFoldDB" id="A0AAW7XFI2"/>
<gene>
    <name evidence="1" type="ORF">Q4490_05130</name>
</gene>
<dbReference type="Proteomes" id="UP001169862">
    <property type="component" value="Unassembled WGS sequence"/>
</dbReference>
<dbReference type="InterPro" id="IPR011330">
    <property type="entry name" value="Glyco_hydro/deAcase_b/a-brl"/>
</dbReference>
<dbReference type="Gene3D" id="3.20.20.370">
    <property type="entry name" value="Glycoside hydrolase/deacetylase"/>
    <property type="match status" value="1"/>
</dbReference>
<dbReference type="GO" id="GO:0005975">
    <property type="term" value="P:carbohydrate metabolic process"/>
    <property type="evidence" value="ECO:0007669"/>
    <property type="project" value="InterPro"/>
</dbReference>
<sequence length="338" mass="38395">MHKTQVLITIDTEFSIAGALNPSLNVKPVADPVVCGTYKGKEQGLGFLLETFARFNTKAVFFVEAINQCHFGLEPMGRLVERIAPLHDIQLHTHPVWAAFDRDVVRRDRPLFPVNDSLLGRSAEQVGAILDIGLNTFEAWGLPAPIAIRTGSLLVEPALYPAFLKQGLRWSSSIGVGIYRPSDSYLNIEHGVVNVEGVKELPVTSFIDMPRLRPAHRKTLQVTSCSWPEMRAVLNRAHQEKIDQVVILTHPFEYFKRKDYRFAVRRPNRVNQQRLVSLCRFLDENRDRFESTDFRTLDQGVRDAPETSERSLSLSSSSDVLALARMGHNKFNDVVWWY</sequence>
<comment type="caution">
    <text evidence="1">The sequence shown here is derived from an EMBL/GenBank/DDBJ whole genome shotgun (WGS) entry which is preliminary data.</text>
</comment>
<protein>
    <recommendedName>
        <fullName evidence="3">Polysaccharide deacetylase</fullName>
    </recommendedName>
</protein>
<proteinExistence type="predicted"/>
<dbReference type="EMBL" id="JAUOPG010000003">
    <property type="protein sequence ID" value="MDO6452942.1"/>
    <property type="molecule type" value="Genomic_DNA"/>
</dbReference>
<evidence type="ECO:0000313" key="1">
    <source>
        <dbReference type="EMBL" id="MDO6452942.1"/>
    </source>
</evidence>
<name>A0AAW7XFI2_9GAMM</name>
<evidence type="ECO:0008006" key="3">
    <source>
        <dbReference type="Google" id="ProtNLM"/>
    </source>
</evidence>